<dbReference type="Proteomes" id="UP001392437">
    <property type="component" value="Unassembled WGS sequence"/>
</dbReference>
<reference evidence="1 2" key="1">
    <citation type="submission" date="2023-01" db="EMBL/GenBank/DDBJ databases">
        <title>Analysis of 21 Apiospora genomes using comparative genomics revels a genus with tremendous synthesis potential of carbohydrate active enzymes and secondary metabolites.</title>
        <authorList>
            <person name="Sorensen T."/>
        </authorList>
    </citation>
    <scope>NUCLEOTIDE SEQUENCE [LARGE SCALE GENOMIC DNA]</scope>
    <source>
        <strain evidence="1 2">CBS 117206</strain>
    </source>
</reference>
<gene>
    <name evidence="1" type="ORF">PG999_004906</name>
</gene>
<sequence length="181" mass="19194">MAPSKSHHEFAAELLKSAKTRNIEAGLPIAARWLPRAALAAGEALTISKGGGSNLIEERMLGPAEMILVGAPPARDAEKAAAPTIPLATPGPIVQWVDNRSSSGSIRSTCRLCGGGEGIEGYVLGRSGILGPHPCRENSQDGPIEPDVVFAIELLLGVDRSGRSLMRRTASERRRRIGGWW</sequence>
<proteinExistence type="predicted"/>
<name>A0AAW0R0M1_9PEZI</name>
<accession>A0AAW0R0M1</accession>
<evidence type="ECO:0000313" key="2">
    <source>
        <dbReference type="Proteomes" id="UP001392437"/>
    </source>
</evidence>
<dbReference type="EMBL" id="JAQQWP010000004">
    <property type="protein sequence ID" value="KAK8120786.1"/>
    <property type="molecule type" value="Genomic_DNA"/>
</dbReference>
<protein>
    <submittedName>
        <fullName evidence="1">Uncharacterized protein</fullName>
    </submittedName>
</protein>
<comment type="caution">
    <text evidence="1">The sequence shown here is derived from an EMBL/GenBank/DDBJ whole genome shotgun (WGS) entry which is preliminary data.</text>
</comment>
<keyword evidence="2" id="KW-1185">Reference proteome</keyword>
<organism evidence="1 2">
    <name type="scientific">Apiospora kogelbergensis</name>
    <dbReference type="NCBI Taxonomy" id="1337665"/>
    <lineage>
        <taxon>Eukaryota</taxon>
        <taxon>Fungi</taxon>
        <taxon>Dikarya</taxon>
        <taxon>Ascomycota</taxon>
        <taxon>Pezizomycotina</taxon>
        <taxon>Sordariomycetes</taxon>
        <taxon>Xylariomycetidae</taxon>
        <taxon>Amphisphaeriales</taxon>
        <taxon>Apiosporaceae</taxon>
        <taxon>Apiospora</taxon>
    </lineage>
</organism>
<evidence type="ECO:0000313" key="1">
    <source>
        <dbReference type="EMBL" id="KAK8120786.1"/>
    </source>
</evidence>
<dbReference type="AlphaFoldDB" id="A0AAW0R0M1"/>